<gene>
    <name evidence="2" type="ORF">PCOR1329_LOCUS8045</name>
</gene>
<proteinExistence type="predicted"/>
<evidence type="ECO:0000313" key="2">
    <source>
        <dbReference type="EMBL" id="CAK0799683.1"/>
    </source>
</evidence>
<feature type="region of interest" description="Disordered" evidence="1">
    <location>
        <begin position="174"/>
        <end position="214"/>
    </location>
</feature>
<keyword evidence="3" id="KW-1185">Reference proteome</keyword>
<organism evidence="2 3">
    <name type="scientific">Prorocentrum cordatum</name>
    <dbReference type="NCBI Taxonomy" id="2364126"/>
    <lineage>
        <taxon>Eukaryota</taxon>
        <taxon>Sar</taxon>
        <taxon>Alveolata</taxon>
        <taxon>Dinophyceae</taxon>
        <taxon>Prorocentrales</taxon>
        <taxon>Prorocentraceae</taxon>
        <taxon>Prorocentrum</taxon>
    </lineage>
</organism>
<reference evidence="2" key="1">
    <citation type="submission" date="2023-10" db="EMBL/GenBank/DDBJ databases">
        <authorList>
            <person name="Chen Y."/>
            <person name="Shah S."/>
            <person name="Dougan E. K."/>
            <person name="Thang M."/>
            <person name="Chan C."/>
        </authorList>
    </citation>
    <scope>NUCLEOTIDE SEQUENCE [LARGE SCALE GENOMIC DNA]</scope>
</reference>
<accession>A0ABN9Q5J4</accession>
<feature type="compositionally biased region" description="Low complexity" evidence="1">
    <location>
        <begin position="174"/>
        <end position="183"/>
    </location>
</feature>
<dbReference type="Proteomes" id="UP001189429">
    <property type="component" value="Unassembled WGS sequence"/>
</dbReference>
<evidence type="ECO:0000256" key="1">
    <source>
        <dbReference type="SAM" id="MobiDB-lite"/>
    </source>
</evidence>
<dbReference type="EMBL" id="CAUYUJ010002202">
    <property type="protein sequence ID" value="CAK0799683.1"/>
    <property type="molecule type" value="Genomic_DNA"/>
</dbReference>
<sequence length="214" mass="24074">MAVLNLLRIAGLAEHFSVIWTMSQADGSGRENGAFQEDGKWACFQPPVEQVNNHKADLLRHVVDNPERWFPQLRGQQRSRYEDLLQLRREGVVLIDDERANFRSYEVAPGFEEPATVLRYCKVARYDDEYRDCGLLNQMGGLGAHSDSDYAAVRDYLEAPWDYPYQGLPEAAAQALAQAAGAGQEDGGGGQRLQRQLGAAEERKEPRKRSLRPP</sequence>
<protein>
    <submittedName>
        <fullName evidence="2">Uncharacterized protein</fullName>
    </submittedName>
</protein>
<name>A0ABN9Q5J4_9DINO</name>
<comment type="caution">
    <text evidence="2">The sequence shown here is derived from an EMBL/GenBank/DDBJ whole genome shotgun (WGS) entry which is preliminary data.</text>
</comment>
<evidence type="ECO:0000313" key="3">
    <source>
        <dbReference type="Proteomes" id="UP001189429"/>
    </source>
</evidence>